<comment type="caution">
    <text evidence="2">The sequence shown here is derived from an EMBL/GenBank/DDBJ whole genome shotgun (WGS) entry which is preliminary data.</text>
</comment>
<evidence type="ECO:0000313" key="2">
    <source>
        <dbReference type="EMBL" id="HIW99291.1"/>
    </source>
</evidence>
<accession>A0A9D1S3A4</accession>
<dbReference type="PANTHER" id="PTHR37163">
    <property type="entry name" value="CONSERVED PROTEIN"/>
    <property type="match status" value="1"/>
</dbReference>
<dbReference type="Pfam" id="PF04417">
    <property type="entry name" value="DUF501"/>
    <property type="match status" value="1"/>
</dbReference>
<dbReference type="Proteomes" id="UP000824151">
    <property type="component" value="Unassembled WGS sequence"/>
</dbReference>
<evidence type="ECO:0000313" key="3">
    <source>
        <dbReference type="Proteomes" id="UP000824151"/>
    </source>
</evidence>
<reference evidence="2" key="1">
    <citation type="journal article" date="2021" name="PeerJ">
        <title>Extensive microbial diversity within the chicken gut microbiome revealed by metagenomics and culture.</title>
        <authorList>
            <person name="Gilroy R."/>
            <person name="Ravi A."/>
            <person name="Getino M."/>
            <person name="Pursley I."/>
            <person name="Horton D.L."/>
            <person name="Alikhan N.F."/>
            <person name="Baker D."/>
            <person name="Gharbi K."/>
            <person name="Hall N."/>
            <person name="Watson M."/>
            <person name="Adriaenssens E.M."/>
            <person name="Foster-Nyarko E."/>
            <person name="Jarju S."/>
            <person name="Secka A."/>
            <person name="Antonio M."/>
            <person name="Oren A."/>
            <person name="Chaudhuri R.R."/>
            <person name="La Ragione R."/>
            <person name="Hildebrand F."/>
            <person name="Pallen M.J."/>
        </authorList>
    </citation>
    <scope>NUCLEOTIDE SEQUENCE</scope>
    <source>
        <strain evidence="2">ChiHejej3B27-3195</strain>
    </source>
</reference>
<dbReference type="InterPro" id="IPR007511">
    <property type="entry name" value="DUF501"/>
</dbReference>
<sequence length="211" mass="22895">MNATRPSSDDLVTLSLQLRRPVRDVVDIPARCVCGNPVVATTAPRLSNGIPFPTTFYLTHPAATAAVSRLEAAGVMAQMNDRLGDDDKLAARYRAAHEDYLARRDDVRQRAGLDPVWEIEGISAGGMPQRVKCLHVLAGHSLAAGPGANPLGDEVVELIATEFSTLRCVCARSWDHDAQVPDQDLSRHVRRRNQGYAAESAEAPTHPEETP</sequence>
<evidence type="ECO:0000256" key="1">
    <source>
        <dbReference type="SAM" id="MobiDB-lite"/>
    </source>
</evidence>
<dbReference type="EMBL" id="DXGD01000144">
    <property type="protein sequence ID" value="HIW99291.1"/>
    <property type="molecule type" value="Genomic_DNA"/>
</dbReference>
<organism evidence="2 3">
    <name type="scientific">Candidatus Nesterenkonia stercoripullorum</name>
    <dbReference type="NCBI Taxonomy" id="2838701"/>
    <lineage>
        <taxon>Bacteria</taxon>
        <taxon>Bacillati</taxon>
        <taxon>Actinomycetota</taxon>
        <taxon>Actinomycetes</taxon>
        <taxon>Micrococcales</taxon>
        <taxon>Micrococcaceae</taxon>
        <taxon>Nesterenkonia</taxon>
    </lineage>
</organism>
<reference evidence="2" key="2">
    <citation type="submission" date="2021-04" db="EMBL/GenBank/DDBJ databases">
        <authorList>
            <person name="Gilroy R."/>
        </authorList>
    </citation>
    <scope>NUCLEOTIDE SEQUENCE</scope>
    <source>
        <strain evidence="2">ChiHejej3B27-3195</strain>
    </source>
</reference>
<feature type="region of interest" description="Disordered" evidence="1">
    <location>
        <begin position="185"/>
        <end position="211"/>
    </location>
</feature>
<dbReference type="PANTHER" id="PTHR37163:SF1">
    <property type="entry name" value="DUF501 DOMAIN-CONTAINING PROTEIN"/>
    <property type="match status" value="1"/>
</dbReference>
<dbReference type="AlphaFoldDB" id="A0A9D1S3A4"/>
<gene>
    <name evidence="2" type="ORF">H9871_04025</name>
</gene>
<protein>
    <submittedName>
        <fullName evidence="2">DUF501 domain-containing protein</fullName>
    </submittedName>
</protein>
<name>A0A9D1S3A4_9MICC</name>
<proteinExistence type="predicted"/>